<evidence type="ECO:0000313" key="3">
    <source>
        <dbReference type="Proteomes" id="UP000775877"/>
    </source>
</evidence>
<evidence type="ECO:0000313" key="2">
    <source>
        <dbReference type="EMBL" id="MCA9381306.1"/>
    </source>
</evidence>
<dbReference type="EMBL" id="JAGQLJ010000074">
    <property type="protein sequence ID" value="MCA9381306.1"/>
    <property type="molecule type" value="Genomic_DNA"/>
</dbReference>
<dbReference type="GO" id="GO:0004553">
    <property type="term" value="F:hydrolase activity, hydrolyzing O-glycosyl compounds"/>
    <property type="evidence" value="ECO:0007669"/>
    <property type="project" value="TreeGrafter"/>
</dbReference>
<dbReference type="Proteomes" id="UP000775877">
    <property type="component" value="Unassembled WGS sequence"/>
</dbReference>
<dbReference type="GO" id="GO:0005975">
    <property type="term" value="P:carbohydrate metabolic process"/>
    <property type="evidence" value="ECO:0007669"/>
    <property type="project" value="InterPro"/>
</dbReference>
<dbReference type="PANTHER" id="PTHR31616:SF13">
    <property type="entry name" value="GLUCAN 1,4-ALPHA-GLUCOSIDASE"/>
    <property type="match status" value="1"/>
</dbReference>
<protein>
    <submittedName>
        <fullName evidence="2">Glycoside hydrolase family 15 protein</fullName>
    </submittedName>
</protein>
<sequence length="418" mass="48651">MAKSFVYGNGNIAVGLDLYGQVYDLYFPYVGLENHTGGSYVHKIGVWIDGVFHWVDDGSWEISSDYYENEEIDNTLVLKHNELGIKIEITDEVYNELNIFLRSFKVFNEHDSTRQIKLFFNQQFEIYESHRGDTAYYDPDNHVIIHYKGRRIFLINAFNRDTNQPFDEYSVGLLGIEGKLGTYKDAEDGKLEKNPIEHGLTDSVIGTTLTMEGHQSQTVDYWLAISKHMDDVKKLNDYVLKKTPEYLITTTKNYWKAWSAKKIMDFKDLTLEEQALFKQSLKMLRVHTDTTGAIIASTDSDLLKYGRDAYSYVWPRDAAFSSMAFARAGYDDINKNIINFFNDIITPEGYFMHKYRSDKSLGSSWHPWVYKGIKELPIQLDETALVINAIWTDYKYSRDIEYLEKIYNSLLRKAIDFI</sequence>
<dbReference type="InterPro" id="IPR011613">
    <property type="entry name" value="GH15-like"/>
</dbReference>
<organism evidence="2 3">
    <name type="scientific">Candidatus Dojkabacteria bacterium</name>
    <dbReference type="NCBI Taxonomy" id="2099670"/>
    <lineage>
        <taxon>Bacteria</taxon>
        <taxon>Candidatus Dojkabacteria</taxon>
    </lineage>
</organism>
<dbReference type="PANTHER" id="PTHR31616">
    <property type="entry name" value="TREHALASE"/>
    <property type="match status" value="1"/>
</dbReference>
<gene>
    <name evidence="2" type="ORF">KC678_03505</name>
</gene>
<reference evidence="2" key="1">
    <citation type="submission" date="2020-04" db="EMBL/GenBank/DDBJ databases">
        <authorList>
            <person name="Zhang T."/>
        </authorList>
    </citation>
    <scope>NUCLEOTIDE SEQUENCE</scope>
    <source>
        <strain evidence="2">HKST-UBA13</strain>
    </source>
</reference>
<evidence type="ECO:0000259" key="1">
    <source>
        <dbReference type="Pfam" id="PF00723"/>
    </source>
</evidence>
<dbReference type="Gene3D" id="1.50.10.10">
    <property type="match status" value="1"/>
</dbReference>
<reference evidence="2" key="2">
    <citation type="journal article" date="2021" name="Microbiome">
        <title>Successional dynamics and alternative stable states in a saline activated sludge microbial community over 9 years.</title>
        <authorList>
            <person name="Wang Y."/>
            <person name="Ye J."/>
            <person name="Ju F."/>
            <person name="Liu L."/>
            <person name="Boyd J.A."/>
            <person name="Deng Y."/>
            <person name="Parks D.H."/>
            <person name="Jiang X."/>
            <person name="Yin X."/>
            <person name="Woodcroft B.J."/>
            <person name="Tyson G.W."/>
            <person name="Hugenholtz P."/>
            <person name="Polz M.F."/>
            <person name="Zhang T."/>
        </authorList>
    </citation>
    <scope>NUCLEOTIDE SEQUENCE</scope>
    <source>
        <strain evidence="2">HKST-UBA13</strain>
    </source>
</reference>
<accession>A0A955L1T3</accession>
<dbReference type="SUPFAM" id="SSF48208">
    <property type="entry name" value="Six-hairpin glycosidases"/>
    <property type="match status" value="1"/>
</dbReference>
<feature type="non-terminal residue" evidence="2">
    <location>
        <position position="418"/>
    </location>
</feature>
<keyword evidence="2" id="KW-0378">Hydrolase</keyword>
<dbReference type="InterPro" id="IPR008928">
    <property type="entry name" value="6-hairpin_glycosidase_sf"/>
</dbReference>
<feature type="domain" description="GH15-like" evidence="1">
    <location>
        <begin position="279"/>
        <end position="416"/>
    </location>
</feature>
<dbReference type="Pfam" id="PF00723">
    <property type="entry name" value="Glyco_hydro_15"/>
    <property type="match status" value="1"/>
</dbReference>
<proteinExistence type="predicted"/>
<dbReference type="InterPro" id="IPR012341">
    <property type="entry name" value="6hp_glycosidase-like_sf"/>
</dbReference>
<comment type="caution">
    <text evidence="2">The sequence shown here is derived from an EMBL/GenBank/DDBJ whole genome shotgun (WGS) entry which is preliminary data.</text>
</comment>
<name>A0A955L1T3_9BACT</name>
<dbReference type="AlphaFoldDB" id="A0A955L1T3"/>